<dbReference type="SUPFAM" id="SSF54506">
    <property type="entry name" value="Diaminopimelate epimerase-like"/>
    <property type="match status" value="1"/>
</dbReference>
<accession>A0A5B9D918</accession>
<dbReference type="NCBIfam" id="TIGR00654">
    <property type="entry name" value="PhzF_family"/>
    <property type="match status" value="1"/>
</dbReference>
<dbReference type="Gene3D" id="3.10.310.10">
    <property type="entry name" value="Diaminopimelate Epimerase, Chain A, domain 1"/>
    <property type="match status" value="2"/>
</dbReference>
<name>A0A5B9D918_9ARCH</name>
<reference evidence="1 2" key="1">
    <citation type="journal article" date="2020" name="Nature">
        <title>Isolation of an archaeon at the prokaryote-eukaryote interface.</title>
        <authorList>
            <person name="Imachi H."/>
            <person name="Nobu M.K."/>
            <person name="Nakahara N."/>
            <person name="Morono Y."/>
            <person name="Ogawara M."/>
            <person name="Takaki Y."/>
            <person name="Takano Y."/>
            <person name="Uematsu K."/>
            <person name="Ikuta T."/>
            <person name="Ito M."/>
            <person name="Matsui Y."/>
            <person name="Miyazaki M."/>
            <person name="Murata K."/>
            <person name="Saito Y."/>
            <person name="Sakai S."/>
            <person name="Song C."/>
            <person name="Tasumi E."/>
            <person name="Yamanaka Y."/>
            <person name="Yamaguchi T."/>
            <person name="Kamagata Y."/>
            <person name="Tamaki H."/>
            <person name="Takai K."/>
        </authorList>
    </citation>
    <scope>NUCLEOTIDE SEQUENCE [LARGE SCALE GENOMIC DNA]</scope>
    <source>
        <strain evidence="1 2">MK-D1</strain>
    </source>
</reference>
<protein>
    <submittedName>
        <fullName evidence="1">PhzF family phenazine biosynthesis protein</fullName>
    </submittedName>
</protein>
<dbReference type="OrthoDB" id="105902at2157"/>
<organism evidence="1 2">
    <name type="scientific">Promethearchaeum syntrophicum</name>
    <dbReference type="NCBI Taxonomy" id="2594042"/>
    <lineage>
        <taxon>Archaea</taxon>
        <taxon>Promethearchaeati</taxon>
        <taxon>Promethearchaeota</taxon>
        <taxon>Promethearchaeia</taxon>
        <taxon>Promethearchaeales</taxon>
        <taxon>Promethearchaeaceae</taxon>
        <taxon>Promethearchaeum</taxon>
    </lineage>
</organism>
<dbReference type="AlphaFoldDB" id="A0A5B9D918"/>
<dbReference type="GO" id="GO:0016853">
    <property type="term" value="F:isomerase activity"/>
    <property type="evidence" value="ECO:0007669"/>
    <property type="project" value="TreeGrafter"/>
</dbReference>
<dbReference type="PANTHER" id="PTHR13774:SF32">
    <property type="entry name" value="ANTISENSE-ENHANCING SEQUENCE 1"/>
    <property type="match status" value="1"/>
</dbReference>
<dbReference type="PIRSF" id="PIRSF016184">
    <property type="entry name" value="PhzC_PhzF"/>
    <property type="match status" value="1"/>
</dbReference>
<dbReference type="GO" id="GO:0005737">
    <property type="term" value="C:cytoplasm"/>
    <property type="evidence" value="ECO:0007669"/>
    <property type="project" value="TreeGrafter"/>
</dbReference>
<reference evidence="1 2" key="2">
    <citation type="journal article" date="2024" name="Int. J. Syst. Evol. Microbiol.">
        <title>Promethearchaeum syntrophicum gen. nov., sp. nov., an anaerobic, obligately syntrophic archaeon, the first isolate of the lineage 'Asgard' archaea, and proposal of the new archaeal phylum Promethearchaeota phyl. nov. and kingdom Promethearchaeati regn. nov.</title>
        <authorList>
            <person name="Imachi H."/>
            <person name="Nobu M.K."/>
            <person name="Kato S."/>
            <person name="Takaki Y."/>
            <person name="Miyazaki M."/>
            <person name="Miyata M."/>
            <person name="Ogawara M."/>
            <person name="Saito Y."/>
            <person name="Sakai S."/>
            <person name="Tahara Y.O."/>
            <person name="Takano Y."/>
            <person name="Tasumi E."/>
            <person name="Uematsu K."/>
            <person name="Yoshimura T."/>
            <person name="Itoh T."/>
            <person name="Ohkuma M."/>
            <person name="Takai K."/>
        </authorList>
    </citation>
    <scope>NUCLEOTIDE SEQUENCE [LARGE SCALE GENOMIC DNA]</scope>
    <source>
        <strain evidence="1 2">MK-D1</strain>
    </source>
</reference>
<dbReference type="EMBL" id="CP042905">
    <property type="protein sequence ID" value="QEE15563.1"/>
    <property type="molecule type" value="Genomic_DNA"/>
</dbReference>
<evidence type="ECO:0000313" key="1">
    <source>
        <dbReference type="EMBL" id="QEE15563.1"/>
    </source>
</evidence>
<dbReference type="Pfam" id="PF02567">
    <property type="entry name" value="PhzC-PhzF"/>
    <property type="match status" value="1"/>
</dbReference>
<dbReference type="PANTHER" id="PTHR13774">
    <property type="entry name" value="PHENAZINE BIOSYNTHESIS PROTEIN"/>
    <property type="match status" value="1"/>
</dbReference>
<dbReference type="RefSeq" id="WP_147662469.1">
    <property type="nucleotide sequence ID" value="NZ_CP042905.2"/>
</dbReference>
<dbReference type="GeneID" id="41329383"/>
<keyword evidence="2" id="KW-1185">Reference proteome</keyword>
<dbReference type="InterPro" id="IPR003719">
    <property type="entry name" value="Phenazine_PhzF-like"/>
</dbReference>
<sequence>MPHMKFFIVDVFATRKYTGNQVAVIECEKPLEVDLMQRIARELSLPEVSFVQNQPNPDGSYDVRIFTPEREVSFSGHPTLGTAYIINNFLIPEQRDEILLDLPSGQISIGVSKIEHTGDSNFISKHKPCLTSPQKNPEFGRIYEPVLLSKILGLSPQDIDNEFPIQEVTIGLPVILVPLKNLEILKQIKINHERYKWLIQRTQAKLILVFCSETEHPENDIHVRVFADYYGIPEDAATGSSNGGLAAYLAKYKYFDNNIVDIRIEQGYEIERPSLILAKAQIMSDGVIDVSIGGLVNLVVEGTLL</sequence>
<gene>
    <name evidence="1" type="ORF">DSAG12_01389</name>
</gene>
<proteinExistence type="predicted"/>
<evidence type="ECO:0000313" key="2">
    <source>
        <dbReference type="Proteomes" id="UP000321408"/>
    </source>
</evidence>
<dbReference type="KEGG" id="psyt:DSAG12_01389"/>
<dbReference type="Proteomes" id="UP000321408">
    <property type="component" value="Chromosome"/>
</dbReference>